<dbReference type="EC" id="3.4.19.12" evidence="5"/>
<accession>A0AAV4DL56</accession>
<feature type="region of interest" description="Disordered" evidence="12">
    <location>
        <begin position="973"/>
        <end position="1020"/>
    </location>
</feature>
<comment type="similarity">
    <text evidence="4">Belongs to the peptidase C19 family.</text>
</comment>
<dbReference type="CDD" id="cd02674">
    <property type="entry name" value="Peptidase_C19R"/>
    <property type="match status" value="1"/>
</dbReference>
<dbReference type="InterPro" id="IPR035927">
    <property type="entry name" value="DUSP-like_sf"/>
</dbReference>
<comment type="caution">
    <text evidence="15">The sequence shown here is derived from an EMBL/GenBank/DDBJ whole genome shotgun (WGS) entry which is preliminary data.</text>
</comment>
<evidence type="ECO:0000256" key="11">
    <source>
        <dbReference type="ARBA" id="ARBA00023242"/>
    </source>
</evidence>
<evidence type="ECO:0000256" key="4">
    <source>
        <dbReference type="ARBA" id="ARBA00009085"/>
    </source>
</evidence>
<feature type="domain" description="USP" evidence="13">
    <location>
        <begin position="294"/>
        <end position="944"/>
    </location>
</feature>
<dbReference type="InterPro" id="IPR001394">
    <property type="entry name" value="Peptidase_C19_UCH"/>
</dbReference>
<dbReference type="Gene3D" id="3.90.70.10">
    <property type="entry name" value="Cysteine proteinases"/>
    <property type="match status" value="2"/>
</dbReference>
<keyword evidence="11" id="KW-0539">Nucleus</keyword>
<evidence type="ECO:0000313" key="15">
    <source>
        <dbReference type="EMBL" id="GFO44983.1"/>
    </source>
</evidence>
<dbReference type="InterPro" id="IPR006615">
    <property type="entry name" value="Pept_C19_DUSP"/>
</dbReference>
<protein>
    <recommendedName>
        <fullName evidence="5">ubiquitinyl hydrolase 1</fullName>
        <ecNumber evidence="5">3.4.19.12</ecNumber>
    </recommendedName>
</protein>
<dbReference type="Proteomes" id="UP000735302">
    <property type="component" value="Unassembled WGS sequence"/>
</dbReference>
<evidence type="ECO:0000256" key="9">
    <source>
        <dbReference type="ARBA" id="ARBA00022801"/>
    </source>
</evidence>
<dbReference type="PROSITE" id="PS50235">
    <property type="entry name" value="USP_3"/>
    <property type="match status" value="1"/>
</dbReference>
<dbReference type="GO" id="GO:0005634">
    <property type="term" value="C:nucleus"/>
    <property type="evidence" value="ECO:0007669"/>
    <property type="project" value="UniProtKB-SubCell"/>
</dbReference>
<dbReference type="GO" id="GO:0004843">
    <property type="term" value="F:cysteine-type deubiquitinase activity"/>
    <property type="evidence" value="ECO:0007669"/>
    <property type="project" value="UniProtKB-EC"/>
</dbReference>
<keyword evidence="16" id="KW-1185">Reference proteome</keyword>
<feature type="domain" description="DUSP" evidence="14">
    <location>
        <begin position="7"/>
        <end position="117"/>
    </location>
</feature>
<dbReference type="InterPro" id="IPR038765">
    <property type="entry name" value="Papain-like_cys_pep_sf"/>
</dbReference>
<dbReference type="AlphaFoldDB" id="A0AAV4DL56"/>
<comment type="subcellular location">
    <subcellularLocation>
        <location evidence="3">Cytoplasm</location>
    </subcellularLocation>
    <subcellularLocation>
        <location evidence="2">Nucleus</location>
    </subcellularLocation>
</comment>
<dbReference type="PANTHER" id="PTHR21646">
    <property type="entry name" value="UBIQUITIN CARBOXYL-TERMINAL HYDROLASE"/>
    <property type="match status" value="1"/>
</dbReference>
<dbReference type="FunFam" id="3.30.2230.10:FF:000003">
    <property type="entry name" value="ubiquitin carboxyl-terminal hydrolase 15 isoform X1"/>
    <property type="match status" value="1"/>
</dbReference>
<dbReference type="PROSITE" id="PS00973">
    <property type="entry name" value="USP_2"/>
    <property type="match status" value="1"/>
</dbReference>
<feature type="compositionally biased region" description="Polar residues" evidence="12">
    <location>
        <begin position="687"/>
        <end position="705"/>
    </location>
</feature>
<dbReference type="Pfam" id="PF00443">
    <property type="entry name" value="UCH"/>
    <property type="match status" value="1"/>
</dbReference>
<evidence type="ECO:0000313" key="16">
    <source>
        <dbReference type="Proteomes" id="UP000735302"/>
    </source>
</evidence>
<dbReference type="InterPro" id="IPR028889">
    <property type="entry name" value="USP"/>
</dbReference>
<dbReference type="GO" id="GO:0006508">
    <property type="term" value="P:proteolysis"/>
    <property type="evidence" value="ECO:0007669"/>
    <property type="project" value="UniProtKB-KW"/>
</dbReference>
<keyword evidence="7" id="KW-0645">Protease</keyword>
<evidence type="ECO:0000256" key="7">
    <source>
        <dbReference type="ARBA" id="ARBA00022670"/>
    </source>
</evidence>
<evidence type="ECO:0000256" key="2">
    <source>
        <dbReference type="ARBA" id="ARBA00004123"/>
    </source>
</evidence>
<evidence type="ECO:0000259" key="13">
    <source>
        <dbReference type="PROSITE" id="PS50235"/>
    </source>
</evidence>
<evidence type="ECO:0000256" key="1">
    <source>
        <dbReference type="ARBA" id="ARBA00000707"/>
    </source>
</evidence>
<dbReference type="GO" id="GO:0005737">
    <property type="term" value="C:cytoplasm"/>
    <property type="evidence" value="ECO:0007669"/>
    <property type="project" value="UniProtKB-SubCell"/>
</dbReference>
<gene>
    <name evidence="15" type="ORF">PoB_007148800</name>
</gene>
<dbReference type="SUPFAM" id="SSF54001">
    <property type="entry name" value="Cysteine proteinases"/>
    <property type="match status" value="1"/>
</dbReference>
<keyword evidence="6" id="KW-0963">Cytoplasm</keyword>
<dbReference type="InterPro" id="IPR018200">
    <property type="entry name" value="USP_CS"/>
</dbReference>
<name>A0AAV4DL56_9GAST</name>
<dbReference type="PROSITE" id="PS00972">
    <property type="entry name" value="USP_1"/>
    <property type="match status" value="1"/>
</dbReference>
<evidence type="ECO:0000256" key="8">
    <source>
        <dbReference type="ARBA" id="ARBA00022786"/>
    </source>
</evidence>
<keyword evidence="9 15" id="KW-0378">Hydrolase</keyword>
<dbReference type="InterPro" id="IPR029346">
    <property type="entry name" value="USP_C"/>
</dbReference>
<feature type="compositionally biased region" description="Low complexity" evidence="12">
    <location>
        <begin position="974"/>
        <end position="988"/>
    </location>
</feature>
<dbReference type="SMART" id="SM00695">
    <property type="entry name" value="DUSP"/>
    <property type="match status" value="1"/>
</dbReference>
<feature type="compositionally biased region" description="Acidic residues" evidence="12">
    <location>
        <begin position="1001"/>
        <end position="1010"/>
    </location>
</feature>
<evidence type="ECO:0000259" key="14">
    <source>
        <dbReference type="PROSITE" id="PS51283"/>
    </source>
</evidence>
<dbReference type="FunFam" id="3.90.70.10:FF:000013">
    <property type="entry name" value="ubiquitin carboxyl-terminal hydrolase 15 isoform X1"/>
    <property type="match status" value="1"/>
</dbReference>
<dbReference type="InterPro" id="IPR028135">
    <property type="entry name" value="Ub_USP-typ"/>
</dbReference>
<feature type="compositionally biased region" description="Polar residues" evidence="12">
    <location>
        <begin position="1011"/>
        <end position="1020"/>
    </location>
</feature>
<reference evidence="15 16" key="1">
    <citation type="journal article" date="2021" name="Elife">
        <title>Chloroplast acquisition without the gene transfer in kleptoplastic sea slugs, Plakobranchus ocellatus.</title>
        <authorList>
            <person name="Maeda T."/>
            <person name="Takahashi S."/>
            <person name="Yoshida T."/>
            <person name="Shimamura S."/>
            <person name="Takaki Y."/>
            <person name="Nagai Y."/>
            <person name="Toyoda A."/>
            <person name="Suzuki Y."/>
            <person name="Arimoto A."/>
            <person name="Ishii H."/>
            <person name="Satoh N."/>
            <person name="Nishiyama T."/>
            <person name="Hasebe M."/>
            <person name="Maruyama T."/>
            <person name="Minagawa J."/>
            <person name="Obokata J."/>
            <person name="Shigenobu S."/>
        </authorList>
    </citation>
    <scope>NUCLEOTIDE SEQUENCE [LARGE SCALE GENOMIC DNA]</scope>
</reference>
<evidence type="ECO:0000256" key="10">
    <source>
        <dbReference type="ARBA" id="ARBA00022807"/>
    </source>
</evidence>
<organism evidence="15 16">
    <name type="scientific">Plakobranchus ocellatus</name>
    <dbReference type="NCBI Taxonomy" id="259542"/>
    <lineage>
        <taxon>Eukaryota</taxon>
        <taxon>Metazoa</taxon>
        <taxon>Spiralia</taxon>
        <taxon>Lophotrochozoa</taxon>
        <taxon>Mollusca</taxon>
        <taxon>Gastropoda</taxon>
        <taxon>Heterobranchia</taxon>
        <taxon>Euthyneura</taxon>
        <taxon>Panpulmonata</taxon>
        <taxon>Sacoglossa</taxon>
        <taxon>Placobranchoidea</taxon>
        <taxon>Plakobranchidae</taxon>
        <taxon>Plakobranchus</taxon>
    </lineage>
</organism>
<dbReference type="InterPro" id="IPR050185">
    <property type="entry name" value="Ub_carboxyl-term_hydrolase"/>
</dbReference>
<dbReference type="PANTHER" id="PTHR21646:SF24">
    <property type="entry name" value="UBIQUITIN CARBOXYL-TERMINAL HYDROLASE"/>
    <property type="match status" value="1"/>
</dbReference>
<evidence type="ECO:0000256" key="12">
    <source>
        <dbReference type="SAM" id="MobiDB-lite"/>
    </source>
</evidence>
<comment type="catalytic activity">
    <reaction evidence="1">
        <text>Thiol-dependent hydrolysis of ester, thioester, amide, peptide and isopeptide bonds formed by the C-terminal Gly of ubiquitin (a 76-residue protein attached to proteins as an intracellular targeting signal).</text>
        <dbReference type="EC" id="3.4.19.12"/>
    </reaction>
</comment>
<dbReference type="Gene3D" id="3.10.20.90">
    <property type="entry name" value="Phosphatidylinositol 3-kinase Catalytic Subunit, Chain A, domain 1"/>
    <property type="match status" value="1"/>
</dbReference>
<dbReference type="Pfam" id="PF14533">
    <property type="entry name" value="USP7_C2"/>
    <property type="match status" value="1"/>
</dbReference>
<feature type="compositionally biased region" description="Acidic residues" evidence="12">
    <location>
        <begin position="645"/>
        <end position="654"/>
    </location>
</feature>
<feature type="region of interest" description="Disordered" evidence="12">
    <location>
        <begin position="632"/>
        <end position="716"/>
    </location>
</feature>
<proteinExistence type="inferred from homology"/>
<sequence>MAEGGPPDLETQKSLIGEYLKQALKKDEIWYLVDVRWFKQWKKYVGYDQWDTHNMGDQSVHPGPVDNDSLFKKSTNVLKEDLVDELDYVLLPKEGYEKLASWYGTVPDQEPITRKVIEQGVFVKHCKVEVYLMELKLCENSDTTNVVTHLFSRADTIATIEKVMRTQFSIPDSKEVRLWNRYMSNTYEPLKNMEVTLLNAGLYQGQVIVVEIQNDDGSWPRQQKSASTYISGYPSTRTGGYSSAGSSSVFDSSISNSQQSSSIGAGMSYSGSAINNYYSRNGYDRGGNHKPGVCGLANLGNTCFMNSALQCMSNVPQLTEYMLSSQWEKELNKKNPLGMRGEIAVSYNELVRDIWSGQRSHTVPRNFKIAVGRFAPQFSGYQQQDSQELMAFLLDGLHEDLNRIRKKPYIELKDSGGRPDKVVAEEAWENYKKRNDSIIVDIFHALLKSTVRCPDCEKISVTFDPFCYLSLPLPVVKKERQMDVIWVPLHPEEKPMQLKLTVPKTGSIQDLCKALSKEVDVPYDRMVVTDVYNHKFHKIFTFDEGVNHILDRDDIFIYEIPNSNIKDPNTMILPIYFREKRYSATHSDQNSVSSQPLFGHPLLLAVPRQDCTYEKLYQLLLMRMSRYVRTPADDEEWQGEPIKDDSEDDIESDSSVDNSCLSAAGASNGMLGENGEGGEASNGHSANDQMMETTVADSDNNSNKFASCHSGSTSQASSSSRARRIFTLRAVNSFGRDETGTVLVDDGKPLRMTDRTHVAVDWSKAAKDRFFDDKAAESFEEHASMKQRMGQKKIVIQLDDCLKLFMKEEQLSVQDPWYCPDCKQHKQATKKFDLWSLPDILIIHLKRFHYNRQARDKIDVLVEFPTKGLDLRNYIINEETSVNNVYDLIAVTNHYGGLGGGHYTAFAKNKDDNAWYCFDDSSVSSSSEEATVTNAAYVLVYQRKQLGGPAAPWPATTTLPPGAIPIPVVHVQNHTTGTHPSGSSSTSPQGSEMAGKPQENGEQDETDDMDTTNQPTSLQCDYLQSSILSLG</sequence>
<dbReference type="GO" id="GO:0016579">
    <property type="term" value="P:protein deubiquitination"/>
    <property type="evidence" value="ECO:0007669"/>
    <property type="project" value="InterPro"/>
</dbReference>
<dbReference type="EMBL" id="BLXT01007988">
    <property type="protein sequence ID" value="GFO44983.1"/>
    <property type="molecule type" value="Genomic_DNA"/>
</dbReference>
<feature type="compositionally biased region" description="Low complexity" evidence="12">
    <location>
        <begin position="706"/>
        <end position="716"/>
    </location>
</feature>
<evidence type="ECO:0000256" key="3">
    <source>
        <dbReference type="ARBA" id="ARBA00004496"/>
    </source>
</evidence>
<dbReference type="Pfam" id="PF14836">
    <property type="entry name" value="Ubiquitin_3"/>
    <property type="match status" value="1"/>
</dbReference>
<dbReference type="Pfam" id="PF06337">
    <property type="entry name" value="DUSP"/>
    <property type="match status" value="1"/>
</dbReference>
<evidence type="ECO:0000256" key="5">
    <source>
        <dbReference type="ARBA" id="ARBA00012759"/>
    </source>
</evidence>
<keyword evidence="10" id="KW-0788">Thiol protease</keyword>
<evidence type="ECO:0000256" key="6">
    <source>
        <dbReference type="ARBA" id="ARBA00022490"/>
    </source>
</evidence>
<dbReference type="Gene3D" id="3.30.2230.10">
    <property type="entry name" value="DUSP-like"/>
    <property type="match status" value="1"/>
</dbReference>
<dbReference type="SUPFAM" id="SSF143791">
    <property type="entry name" value="DUSP-like"/>
    <property type="match status" value="1"/>
</dbReference>
<keyword evidence="8" id="KW-0833">Ubl conjugation pathway</keyword>
<dbReference type="PROSITE" id="PS51283">
    <property type="entry name" value="DUSP"/>
    <property type="match status" value="1"/>
</dbReference>